<dbReference type="Pfam" id="PF00990">
    <property type="entry name" value="GGDEF"/>
    <property type="match status" value="1"/>
</dbReference>
<dbReference type="NCBIfam" id="TIGR00254">
    <property type="entry name" value="GGDEF"/>
    <property type="match status" value="1"/>
</dbReference>
<evidence type="ECO:0000256" key="1">
    <source>
        <dbReference type="ARBA" id="ARBA00012528"/>
    </source>
</evidence>
<feature type="transmembrane region" description="Helical" evidence="3">
    <location>
        <begin position="153"/>
        <end position="170"/>
    </location>
</feature>
<dbReference type="InterPro" id="IPR043128">
    <property type="entry name" value="Rev_trsase/Diguanyl_cyclase"/>
</dbReference>
<protein>
    <recommendedName>
        <fullName evidence="1">diguanylate cyclase</fullName>
        <ecNumber evidence="1">2.7.7.65</ecNumber>
    </recommendedName>
</protein>
<comment type="catalytic activity">
    <reaction evidence="2">
        <text>2 GTP = 3',3'-c-di-GMP + 2 diphosphate</text>
        <dbReference type="Rhea" id="RHEA:24898"/>
        <dbReference type="ChEBI" id="CHEBI:33019"/>
        <dbReference type="ChEBI" id="CHEBI:37565"/>
        <dbReference type="ChEBI" id="CHEBI:58805"/>
        <dbReference type="EC" id="2.7.7.65"/>
    </reaction>
</comment>
<dbReference type="OrthoDB" id="9812260at2"/>
<dbReference type="InterPro" id="IPR050469">
    <property type="entry name" value="Diguanylate_Cyclase"/>
</dbReference>
<feature type="transmembrane region" description="Helical" evidence="3">
    <location>
        <begin position="46"/>
        <end position="66"/>
    </location>
</feature>
<keyword evidence="3" id="KW-0472">Membrane</keyword>
<comment type="caution">
    <text evidence="5">The sequence shown here is derived from an EMBL/GenBank/DDBJ whole genome shotgun (WGS) entry which is preliminary data.</text>
</comment>
<dbReference type="GO" id="GO:0043709">
    <property type="term" value="P:cell adhesion involved in single-species biofilm formation"/>
    <property type="evidence" value="ECO:0007669"/>
    <property type="project" value="TreeGrafter"/>
</dbReference>
<dbReference type="AlphaFoldDB" id="A0A844XV76"/>
<dbReference type="FunFam" id="3.30.70.270:FF:000001">
    <property type="entry name" value="Diguanylate cyclase domain protein"/>
    <property type="match status" value="1"/>
</dbReference>
<evidence type="ECO:0000256" key="2">
    <source>
        <dbReference type="ARBA" id="ARBA00034247"/>
    </source>
</evidence>
<feature type="transmembrane region" description="Helical" evidence="3">
    <location>
        <begin position="129"/>
        <end position="146"/>
    </location>
</feature>
<keyword evidence="3" id="KW-1133">Transmembrane helix</keyword>
<dbReference type="GO" id="GO:0052621">
    <property type="term" value="F:diguanylate cyclase activity"/>
    <property type="evidence" value="ECO:0007669"/>
    <property type="project" value="UniProtKB-EC"/>
</dbReference>
<organism evidence="5 6">
    <name type="scientific">Qipengyuania vulgaris</name>
    <dbReference type="NCBI Taxonomy" id="291985"/>
    <lineage>
        <taxon>Bacteria</taxon>
        <taxon>Pseudomonadati</taxon>
        <taxon>Pseudomonadota</taxon>
        <taxon>Alphaproteobacteria</taxon>
        <taxon>Sphingomonadales</taxon>
        <taxon>Erythrobacteraceae</taxon>
        <taxon>Qipengyuania</taxon>
    </lineage>
</organism>
<dbReference type="EMBL" id="WTYC01000006">
    <property type="protein sequence ID" value="MXO49033.1"/>
    <property type="molecule type" value="Genomic_DNA"/>
</dbReference>
<dbReference type="PROSITE" id="PS50887">
    <property type="entry name" value="GGDEF"/>
    <property type="match status" value="1"/>
</dbReference>
<dbReference type="InterPro" id="IPR029787">
    <property type="entry name" value="Nucleotide_cyclase"/>
</dbReference>
<dbReference type="CDD" id="cd01949">
    <property type="entry name" value="GGDEF"/>
    <property type="match status" value="1"/>
</dbReference>
<dbReference type="EC" id="2.7.7.65" evidence="1"/>
<dbReference type="SUPFAM" id="SSF55073">
    <property type="entry name" value="Nucleotide cyclase"/>
    <property type="match status" value="1"/>
</dbReference>
<accession>A0A844XV76</accession>
<dbReference type="Proteomes" id="UP000448199">
    <property type="component" value="Unassembled WGS sequence"/>
</dbReference>
<reference evidence="5 6" key="1">
    <citation type="submission" date="2019-12" db="EMBL/GenBank/DDBJ databases">
        <title>Genomic-based taxomic classification of the family Erythrobacteraceae.</title>
        <authorList>
            <person name="Xu L."/>
        </authorList>
    </citation>
    <scope>NUCLEOTIDE SEQUENCE [LARGE SCALE GENOMIC DNA]</scope>
    <source>
        <strain evidence="5 6">DSM 17792</strain>
    </source>
</reference>
<name>A0A844XV76_9SPHN</name>
<dbReference type="GO" id="GO:1902201">
    <property type="term" value="P:negative regulation of bacterial-type flagellum-dependent cell motility"/>
    <property type="evidence" value="ECO:0007669"/>
    <property type="project" value="TreeGrafter"/>
</dbReference>
<keyword evidence="6" id="KW-1185">Reference proteome</keyword>
<dbReference type="InterPro" id="IPR000160">
    <property type="entry name" value="GGDEF_dom"/>
</dbReference>
<dbReference type="RefSeq" id="WP_160728565.1">
    <property type="nucleotide sequence ID" value="NZ_WTYC01000006.1"/>
</dbReference>
<evidence type="ECO:0000313" key="6">
    <source>
        <dbReference type="Proteomes" id="UP000448199"/>
    </source>
</evidence>
<evidence type="ECO:0000259" key="4">
    <source>
        <dbReference type="PROSITE" id="PS50887"/>
    </source>
</evidence>
<evidence type="ECO:0000313" key="5">
    <source>
        <dbReference type="EMBL" id="MXO49033.1"/>
    </source>
</evidence>
<proteinExistence type="predicted"/>
<dbReference type="GO" id="GO:0005886">
    <property type="term" value="C:plasma membrane"/>
    <property type="evidence" value="ECO:0007669"/>
    <property type="project" value="TreeGrafter"/>
</dbReference>
<feature type="transmembrane region" description="Helical" evidence="3">
    <location>
        <begin position="72"/>
        <end position="91"/>
    </location>
</feature>
<keyword evidence="3" id="KW-0812">Transmembrane</keyword>
<feature type="domain" description="GGDEF" evidence="4">
    <location>
        <begin position="262"/>
        <end position="398"/>
    </location>
</feature>
<dbReference type="Gene3D" id="3.30.70.270">
    <property type="match status" value="1"/>
</dbReference>
<gene>
    <name evidence="5" type="ORF">GRI69_12265</name>
</gene>
<evidence type="ECO:0000256" key="3">
    <source>
        <dbReference type="SAM" id="Phobius"/>
    </source>
</evidence>
<feature type="transmembrane region" description="Helical" evidence="3">
    <location>
        <begin position="103"/>
        <end position="123"/>
    </location>
</feature>
<dbReference type="PANTHER" id="PTHR45138">
    <property type="entry name" value="REGULATORY COMPONENTS OF SENSORY TRANSDUCTION SYSTEM"/>
    <property type="match status" value="1"/>
</dbReference>
<dbReference type="SMART" id="SM00267">
    <property type="entry name" value="GGDEF"/>
    <property type="match status" value="1"/>
</dbReference>
<feature type="transmembrane region" description="Helical" evidence="3">
    <location>
        <begin position="176"/>
        <end position="196"/>
    </location>
</feature>
<sequence length="398" mass="43784">MKRAQEQNDSGNAGMLDWWKGKTLSCPAHLRARLERAVDDRHYREARFLAVLGVAITLVSLSVDLVTIPEHFALVAVLRLSVTLPFLVAVLAMPRKRLALQKLFLGAGLTAVSLTLLFASGFAPPPADAFMAMGVALMLGLTLPLLPFRRRGVLLFIAAVFVPAGFLVIYQQKVDGHAVTFLLILTLVATAAGILARRMRWLERRTILFALEAEDHVRELRMKNERLTELSTQDPLTGLANRRHASEVFQRHYSDESSSDGRRAALLMIDIDHFKAFNDDWGHQAGDDCLRAVAEQLRVTAETHGGLAARFGGEEFVVFLSVAGIREAKSVAEDVRMAIERLEMPRADHDAIAICTTSVGIAVREGKGFPDMRSLLGRADVALYRAKAAGRNRCVLAA</sequence>
<dbReference type="PANTHER" id="PTHR45138:SF9">
    <property type="entry name" value="DIGUANYLATE CYCLASE DGCM-RELATED"/>
    <property type="match status" value="1"/>
</dbReference>